<evidence type="ECO:0000256" key="4">
    <source>
        <dbReference type="ARBA" id="ARBA00022643"/>
    </source>
</evidence>
<dbReference type="PANTHER" id="PTHR43673:SF2">
    <property type="entry name" value="NITROREDUCTASE"/>
    <property type="match status" value="1"/>
</dbReference>
<dbReference type="PATRIC" id="fig|1125699.3.peg.2126"/>
<sequence length="203" mass="21979">MIQKIICAVCAAAALVCVSCVKKVQAETKPEPRKNGIFSRITARVYDTRKQVSDADLRLILQAAFASPTADDSRSTEFIIVQDGNKITGLKEGNPYASQLNTAQTVIVVAINEKIIRHRDLAALDAGIAAQSIMVQAAELGYATVPMSIAPQTVRVANTRKVLNLPEYVTPHIMIVIGFAAPDALTSASTDYWNDSKIHKNGW</sequence>
<evidence type="ECO:0000313" key="8">
    <source>
        <dbReference type="EMBL" id="EPF31751.1"/>
    </source>
</evidence>
<dbReference type="EMBL" id="ATFF01000006">
    <property type="protein sequence ID" value="EPF31751.1"/>
    <property type="molecule type" value="Genomic_DNA"/>
</dbReference>
<dbReference type="OrthoDB" id="9798230at2"/>
<keyword evidence="3" id="KW-0285">Flavoprotein</keyword>
<comment type="caution">
    <text evidence="8">The sequence shown here is derived from an EMBL/GenBank/DDBJ whole genome shotgun (WGS) entry which is preliminary data.</text>
</comment>
<name>S3K472_TREMA</name>
<evidence type="ECO:0000256" key="5">
    <source>
        <dbReference type="ARBA" id="ARBA00023002"/>
    </source>
</evidence>
<feature type="domain" description="Nitroreductase" evidence="7">
    <location>
        <begin position="96"/>
        <end position="178"/>
    </location>
</feature>
<feature type="chain" id="PRO_5004511217" description="Nitroreductase domain-containing protein" evidence="6">
    <location>
        <begin position="27"/>
        <end position="203"/>
    </location>
</feature>
<keyword evidence="5" id="KW-0560">Oxidoreductase</keyword>
<evidence type="ECO:0000313" key="9">
    <source>
        <dbReference type="Proteomes" id="UP000014541"/>
    </source>
</evidence>
<dbReference type="PANTHER" id="PTHR43673">
    <property type="entry name" value="NAD(P)H NITROREDUCTASE YDGI-RELATED"/>
    <property type="match status" value="1"/>
</dbReference>
<organism evidence="8 9">
    <name type="scientific">Treponema maltophilum ATCC 51939</name>
    <dbReference type="NCBI Taxonomy" id="1125699"/>
    <lineage>
        <taxon>Bacteria</taxon>
        <taxon>Pseudomonadati</taxon>
        <taxon>Spirochaetota</taxon>
        <taxon>Spirochaetia</taxon>
        <taxon>Spirochaetales</taxon>
        <taxon>Treponemataceae</taxon>
        <taxon>Treponema</taxon>
    </lineage>
</organism>
<dbReference type="RefSeq" id="WP_016526360.1">
    <property type="nucleotide sequence ID" value="NZ_KE332518.1"/>
</dbReference>
<feature type="domain" description="Nitroreductase" evidence="7">
    <location>
        <begin position="38"/>
        <end position="89"/>
    </location>
</feature>
<dbReference type="GO" id="GO:0016491">
    <property type="term" value="F:oxidoreductase activity"/>
    <property type="evidence" value="ECO:0007669"/>
    <property type="project" value="UniProtKB-KW"/>
</dbReference>
<evidence type="ECO:0000256" key="2">
    <source>
        <dbReference type="ARBA" id="ARBA00007118"/>
    </source>
</evidence>
<keyword evidence="6" id="KW-0732">Signal</keyword>
<evidence type="ECO:0000259" key="7">
    <source>
        <dbReference type="Pfam" id="PF00881"/>
    </source>
</evidence>
<evidence type="ECO:0000256" key="1">
    <source>
        <dbReference type="ARBA" id="ARBA00001917"/>
    </source>
</evidence>
<dbReference type="SUPFAM" id="SSF55469">
    <property type="entry name" value="FMN-dependent nitroreductase-like"/>
    <property type="match status" value="1"/>
</dbReference>
<reference evidence="8 9" key="1">
    <citation type="submission" date="2013-04" db="EMBL/GenBank/DDBJ databases">
        <title>The Genome Sequence of Treponema maltophilum ATCC 51939.</title>
        <authorList>
            <consortium name="The Broad Institute Genomics Platform"/>
            <person name="Earl A."/>
            <person name="Ward D."/>
            <person name="Feldgarden M."/>
            <person name="Gevers D."/>
            <person name="Leonetti C."/>
            <person name="Blanton J.M."/>
            <person name="Dewhirst F.E."/>
            <person name="Izard J."/>
            <person name="Walker B."/>
            <person name="Young S."/>
            <person name="Zeng Q."/>
            <person name="Gargeya S."/>
            <person name="Fitzgerald M."/>
            <person name="Haas B."/>
            <person name="Abouelleil A."/>
            <person name="Allen A.W."/>
            <person name="Alvarado L."/>
            <person name="Arachchi H.M."/>
            <person name="Berlin A.M."/>
            <person name="Chapman S.B."/>
            <person name="Gainer-Dewar J."/>
            <person name="Goldberg J."/>
            <person name="Griggs A."/>
            <person name="Gujja S."/>
            <person name="Hansen M."/>
            <person name="Howarth C."/>
            <person name="Imamovic A."/>
            <person name="Ireland A."/>
            <person name="Larimer J."/>
            <person name="McCowan C."/>
            <person name="Murphy C."/>
            <person name="Pearson M."/>
            <person name="Poon T.W."/>
            <person name="Priest M."/>
            <person name="Roberts A."/>
            <person name="Saif S."/>
            <person name="Shea T."/>
            <person name="Sisk P."/>
            <person name="Sykes S."/>
            <person name="Wortman J."/>
            <person name="Nusbaum C."/>
            <person name="Birren B."/>
        </authorList>
    </citation>
    <scope>NUCLEOTIDE SEQUENCE [LARGE SCALE GENOMIC DNA]</scope>
    <source>
        <strain evidence="8 9">ATCC 51939</strain>
    </source>
</reference>
<dbReference type="Proteomes" id="UP000014541">
    <property type="component" value="Unassembled WGS sequence"/>
</dbReference>
<protein>
    <recommendedName>
        <fullName evidence="7">Nitroreductase domain-containing protein</fullName>
    </recommendedName>
</protein>
<dbReference type="InterPro" id="IPR029479">
    <property type="entry name" value="Nitroreductase"/>
</dbReference>
<keyword evidence="4" id="KW-0288">FMN</keyword>
<proteinExistence type="inferred from homology"/>
<dbReference type="HOGENOM" id="CLU_070764_7_3_12"/>
<feature type="signal peptide" evidence="6">
    <location>
        <begin position="1"/>
        <end position="26"/>
    </location>
</feature>
<keyword evidence="9" id="KW-1185">Reference proteome</keyword>
<dbReference type="Pfam" id="PF00881">
    <property type="entry name" value="Nitroreductase"/>
    <property type="match status" value="2"/>
</dbReference>
<accession>S3K472</accession>
<evidence type="ECO:0000256" key="6">
    <source>
        <dbReference type="SAM" id="SignalP"/>
    </source>
</evidence>
<dbReference type="Gene3D" id="3.40.109.10">
    <property type="entry name" value="NADH Oxidase"/>
    <property type="match status" value="1"/>
</dbReference>
<dbReference type="AlphaFoldDB" id="S3K472"/>
<gene>
    <name evidence="8" type="ORF">HMPREF9194_02103</name>
</gene>
<comment type="similarity">
    <text evidence="2">Belongs to the nitroreductase family.</text>
</comment>
<comment type="cofactor">
    <cofactor evidence="1">
        <name>FMN</name>
        <dbReference type="ChEBI" id="CHEBI:58210"/>
    </cofactor>
</comment>
<dbReference type="eggNOG" id="COG0778">
    <property type="taxonomic scope" value="Bacteria"/>
</dbReference>
<dbReference type="InterPro" id="IPR000415">
    <property type="entry name" value="Nitroreductase-like"/>
</dbReference>
<evidence type="ECO:0000256" key="3">
    <source>
        <dbReference type="ARBA" id="ARBA00022630"/>
    </source>
</evidence>
<dbReference type="STRING" id="1125699.HMPREF9194_02103"/>